<sequence>MSVIHQGQPPTYQEAQLLAQVHGTVASAAGGSQQEQEKRCDSHRLHSVLCSVVFGLVEEVSIITCVLRVLEKSGSRSFRSYTCSHSNGPALITVTQGTEVDPMVEEQKKIIYRHPLFPLMALLFQKCEQVSHSPDLFSCSNYDSDIQAFVEKQQQQNKPFFTDDQDLDNLMLRAVQVLRIHLLELEKVSDLCKDFCNRYITCLKGKLQSENLLRLDDMDSPPLSPVAGSTNAAALGGTASMATLSSTPVVNSIGNGVMMQPGLSMATISQGQIISGNMVYQMVHTPQGIVAQPIQIQPSPIQNAVATTPVIHGNTPLSQIGMMGSPTSAQPSAGQLGNSLGLSGDDSFDDDDPLGKRKNAKRGVLPKQATQIMKSWLFQHLVHPYPTEDEKRQIASQTNLTLLQVNNWFINARRRILQPMLDSGAGDTKVKKSKPTTRPQQRFWPEAIANITPQLPPHLQQAKMTVSTPSSPTTPTTDPKSGQLVVTASGQVVGAGDGMPLSLASLSAISTNLLLAQQANSSSDAALGTPSVTTATGATGDDLQPHNLVLSLNCEAETSDGD</sequence>
<dbReference type="Proteomes" id="UP001519460">
    <property type="component" value="Unassembled WGS sequence"/>
</dbReference>
<organism evidence="8 9">
    <name type="scientific">Batillaria attramentaria</name>
    <dbReference type="NCBI Taxonomy" id="370345"/>
    <lineage>
        <taxon>Eukaryota</taxon>
        <taxon>Metazoa</taxon>
        <taxon>Spiralia</taxon>
        <taxon>Lophotrochozoa</taxon>
        <taxon>Mollusca</taxon>
        <taxon>Gastropoda</taxon>
        <taxon>Caenogastropoda</taxon>
        <taxon>Sorbeoconcha</taxon>
        <taxon>Cerithioidea</taxon>
        <taxon>Batillariidae</taxon>
        <taxon>Batillaria</taxon>
    </lineage>
</organism>
<dbReference type="InterPro" id="IPR009057">
    <property type="entry name" value="Homeodomain-like_sf"/>
</dbReference>
<evidence type="ECO:0000256" key="3">
    <source>
        <dbReference type="ARBA" id="ARBA00023155"/>
    </source>
</evidence>
<dbReference type="Pfam" id="PF16493">
    <property type="entry name" value="Meis_PKNOX_N"/>
    <property type="match status" value="1"/>
</dbReference>
<feature type="DNA-binding region" description="Homeobox" evidence="5">
    <location>
        <begin position="358"/>
        <end position="420"/>
    </location>
</feature>
<proteinExistence type="inferred from homology"/>
<dbReference type="FunFam" id="1.10.10.60:FF:000004">
    <property type="entry name" value="Meis2 homeobox isoform 2c"/>
    <property type="match status" value="1"/>
</dbReference>
<evidence type="ECO:0000313" key="9">
    <source>
        <dbReference type="Proteomes" id="UP001519460"/>
    </source>
</evidence>
<evidence type="ECO:0000256" key="1">
    <source>
        <dbReference type="ARBA" id="ARBA00009661"/>
    </source>
</evidence>
<keyword evidence="4 5" id="KW-0539">Nucleus</keyword>
<evidence type="ECO:0000256" key="2">
    <source>
        <dbReference type="ARBA" id="ARBA00023125"/>
    </source>
</evidence>
<dbReference type="InterPro" id="IPR001356">
    <property type="entry name" value="HD"/>
</dbReference>
<feature type="compositionally biased region" description="Low complexity" evidence="6">
    <location>
        <begin position="332"/>
        <end position="345"/>
    </location>
</feature>
<dbReference type="Pfam" id="PF05920">
    <property type="entry name" value="Homeobox_KN"/>
    <property type="match status" value="1"/>
</dbReference>
<keyword evidence="2 5" id="KW-0238">DNA-binding</keyword>
<gene>
    <name evidence="8" type="ORF">BaRGS_00017764</name>
</gene>
<dbReference type="EMBL" id="JACVVK020000120">
    <property type="protein sequence ID" value="KAK7491068.1"/>
    <property type="molecule type" value="Genomic_DNA"/>
</dbReference>
<dbReference type="Gene3D" id="1.10.10.60">
    <property type="entry name" value="Homeodomain-like"/>
    <property type="match status" value="1"/>
</dbReference>
<dbReference type="PROSITE" id="PS50071">
    <property type="entry name" value="HOMEOBOX_2"/>
    <property type="match status" value="1"/>
</dbReference>
<name>A0ABD0KVD2_9CAEN</name>
<dbReference type="InterPro" id="IPR050224">
    <property type="entry name" value="TALE_homeobox"/>
</dbReference>
<reference evidence="8 9" key="1">
    <citation type="journal article" date="2023" name="Sci. Data">
        <title>Genome assembly of the Korean intertidal mud-creeper Batillaria attramentaria.</title>
        <authorList>
            <person name="Patra A.K."/>
            <person name="Ho P.T."/>
            <person name="Jun S."/>
            <person name="Lee S.J."/>
            <person name="Kim Y."/>
            <person name="Won Y.J."/>
        </authorList>
    </citation>
    <scope>NUCLEOTIDE SEQUENCE [LARGE SCALE GENOMIC DNA]</scope>
    <source>
        <strain evidence="8">Wonlab-2016</strain>
    </source>
</reference>
<accession>A0ABD0KVD2</accession>
<protein>
    <recommendedName>
        <fullName evidence="7">Homeobox domain-containing protein</fullName>
    </recommendedName>
</protein>
<feature type="domain" description="Homeobox" evidence="7">
    <location>
        <begin position="356"/>
        <end position="419"/>
    </location>
</feature>
<dbReference type="CDD" id="cd00086">
    <property type="entry name" value="homeodomain"/>
    <property type="match status" value="1"/>
</dbReference>
<evidence type="ECO:0000256" key="6">
    <source>
        <dbReference type="SAM" id="MobiDB-lite"/>
    </source>
</evidence>
<evidence type="ECO:0000256" key="5">
    <source>
        <dbReference type="PROSITE-ProRule" id="PRU00108"/>
    </source>
</evidence>
<evidence type="ECO:0000313" key="8">
    <source>
        <dbReference type="EMBL" id="KAK7491068.1"/>
    </source>
</evidence>
<dbReference type="SUPFAM" id="SSF46689">
    <property type="entry name" value="Homeodomain-like"/>
    <property type="match status" value="1"/>
</dbReference>
<feature type="region of interest" description="Disordered" evidence="6">
    <location>
        <begin position="319"/>
        <end position="363"/>
    </location>
</feature>
<comment type="subcellular location">
    <subcellularLocation>
        <location evidence="5">Nucleus</location>
    </subcellularLocation>
</comment>
<evidence type="ECO:0000256" key="4">
    <source>
        <dbReference type="ARBA" id="ARBA00023242"/>
    </source>
</evidence>
<dbReference type="InterPro" id="IPR008422">
    <property type="entry name" value="KN_HD"/>
</dbReference>
<dbReference type="PANTHER" id="PTHR11850">
    <property type="entry name" value="HOMEOBOX PROTEIN TRANSCRIPTION FACTORS"/>
    <property type="match status" value="1"/>
</dbReference>
<comment type="caution">
    <text evidence="8">The sequence shown here is derived from an EMBL/GenBank/DDBJ whole genome shotgun (WGS) entry which is preliminary data.</text>
</comment>
<evidence type="ECO:0000259" key="7">
    <source>
        <dbReference type="PROSITE" id="PS50071"/>
    </source>
</evidence>
<keyword evidence="3 5" id="KW-0371">Homeobox</keyword>
<comment type="similarity">
    <text evidence="1">Belongs to the TALE/MEIS homeobox family.</text>
</comment>
<keyword evidence="9" id="KW-1185">Reference proteome</keyword>
<dbReference type="GO" id="GO:0003677">
    <property type="term" value="F:DNA binding"/>
    <property type="evidence" value="ECO:0007669"/>
    <property type="project" value="UniProtKB-UniRule"/>
</dbReference>
<dbReference type="SMART" id="SM00389">
    <property type="entry name" value="HOX"/>
    <property type="match status" value="1"/>
</dbReference>
<dbReference type="AlphaFoldDB" id="A0ABD0KVD2"/>
<dbReference type="GO" id="GO:0005634">
    <property type="term" value="C:nucleus"/>
    <property type="evidence" value="ECO:0007669"/>
    <property type="project" value="UniProtKB-SubCell"/>
</dbReference>
<dbReference type="InterPro" id="IPR032453">
    <property type="entry name" value="PKNOX/Meis_N"/>
</dbReference>